<accession>A0A1I5V7Y6</accession>
<dbReference type="EMBL" id="FOXS01000001">
    <property type="protein sequence ID" value="SFQ03511.1"/>
    <property type="molecule type" value="Genomic_DNA"/>
</dbReference>
<sequence length="45" mass="5158">MNLNTYSFTLGCANRNFNLLTLVSKYIFVLNYGYCCSYPFAQSSD</sequence>
<name>A0A1I5V7Y6_HYMAR</name>
<reference evidence="2" key="1">
    <citation type="submission" date="2016-10" db="EMBL/GenBank/DDBJ databases">
        <authorList>
            <person name="Varghese N."/>
            <person name="Submissions S."/>
        </authorList>
    </citation>
    <scope>NUCLEOTIDE SEQUENCE [LARGE SCALE GENOMIC DNA]</scope>
    <source>
        <strain evidence="2">OR362-8,ATCC BAA-1266,JCM 13504</strain>
    </source>
</reference>
<organism evidence="1 2">
    <name type="scientific">Hymenobacter arizonensis</name>
    <name type="common">Siccationidurans arizonensis</name>
    <dbReference type="NCBI Taxonomy" id="1227077"/>
    <lineage>
        <taxon>Bacteria</taxon>
        <taxon>Pseudomonadati</taxon>
        <taxon>Bacteroidota</taxon>
        <taxon>Cytophagia</taxon>
        <taxon>Cytophagales</taxon>
        <taxon>Hymenobacteraceae</taxon>
        <taxon>Hymenobacter</taxon>
    </lineage>
</organism>
<dbReference type="AlphaFoldDB" id="A0A1I5V7Y6"/>
<evidence type="ECO:0000313" key="2">
    <source>
        <dbReference type="Proteomes" id="UP000199029"/>
    </source>
</evidence>
<keyword evidence="2" id="KW-1185">Reference proteome</keyword>
<proteinExistence type="predicted"/>
<dbReference type="STRING" id="1227077.SAMN04515668_1230"/>
<evidence type="ECO:0000313" key="1">
    <source>
        <dbReference type="EMBL" id="SFQ03511.1"/>
    </source>
</evidence>
<protein>
    <submittedName>
        <fullName evidence="1">Uncharacterized protein</fullName>
    </submittedName>
</protein>
<gene>
    <name evidence="1" type="ORF">SAMN04515668_1230</name>
</gene>
<dbReference type="Proteomes" id="UP000199029">
    <property type="component" value="Unassembled WGS sequence"/>
</dbReference>